<evidence type="ECO:0000256" key="1">
    <source>
        <dbReference type="SAM" id="Phobius"/>
    </source>
</evidence>
<keyword evidence="1" id="KW-1133">Transmembrane helix</keyword>
<name>A0A834W5F1_9FABA</name>
<comment type="caution">
    <text evidence="2">The sequence shown here is derived from an EMBL/GenBank/DDBJ whole genome shotgun (WGS) entry which is preliminary data.</text>
</comment>
<proteinExistence type="predicted"/>
<evidence type="ECO:0000313" key="2">
    <source>
        <dbReference type="EMBL" id="KAF7810380.1"/>
    </source>
</evidence>
<protein>
    <submittedName>
        <fullName evidence="2">Uncharacterized protein</fullName>
    </submittedName>
</protein>
<dbReference type="Proteomes" id="UP000634136">
    <property type="component" value="Unassembled WGS sequence"/>
</dbReference>
<organism evidence="2 3">
    <name type="scientific">Senna tora</name>
    <dbReference type="NCBI Taxonomy" id="362788"/>
    <lineage>
        <taxon>Eukaryota</taxon>
        <taxon>Viridiplantae</taxon>
        <taxon>Streptophyta</taxon>
        <taxon>Embryophyta</taxon>
        <taxon>Tracheophyta</taxon>
        <taxon>Spermatophyta</taxon>
        <taxon>Magnoliopsida</taxon>
        <taxon>eudicotyledons</taxon>
        <taxon>Gunneridae</taxon>
        <taxon>Pentapetalae</taxon>
        <taxon>rosids</taxon>
        <taxon>fabids</taxon>
        <taxon>Fabales</taxon>
        <taxon>Fabaceae</taxon>
        <taxon>Caesalpinioideae</taxon>
        <taxon>Cassia clade</taxon>
        <taxon>Senna</taxon>
    </lineage>
</organism>
<sequence>MGYARVGDTLGSSCPLDARKGELERKGSVKEMTTWSLVASLFVHAYPFSAFTPIGIYVINYHVLAFVYISYHHVLLGIG</sequence>
<keyword evidence="1" id="KW-0812">Transmembrane</keyword>
<dbReference type="EMBL" id="JAAIUW010000011">
    <property type="protein sequence ID" value="KAF7810380.1"/>
    <property type="molecule type" value="Genomic_DNA"/>
</dbReference>
<accession>A0A834W5F1</accession>
<keyword evidence="1" id="KW-0472">Membrane</keyword>
<dbReference type="AlphaFoldDB" id="A0A834W5F1"/>
<keyword evidence="3" id="KW-1185">Reference proteome</keyword>
<evidence type="ECO:0000313" key="3">
    <source>
        <dbReference type="Proteomes" id="UP000634136"/>
    </source>
</evidence>
<reference evidence="2" key="1">
    <citation type="submission" date="2020-09" db="EMBL/GenBank/DDBJ databases">
        <title>Genome-Enabled Discovery of Anthraquinone Biosynthesis in Senna tora.</title>
        <authorList>
            <person name="Kang S.-H."/>
            <person name="Pandey R.P."/>
            <person name="Lee C.-M."/>
            <person name="Sim J.-S."/>
            <person name="Jeong J.-T."/>
            <person name="Choi B.-S."/>
            <person name="Jung M."/>
            <person name="Ginzburg D."/>
            <person name="Zhao K."/>
            <person name="Won S.Y."/>
            <person name="Oh T.-J."/>
            <person name="Yu Y."/>
            <person name="Kim N.-H."/>
            <person name="Lee O.R."/>
            <person name="Lee T.-H."/>
            <person name="Bashyal P."/>
            <person name="Kim T.-S."/>
            <person name="Lee W.-H."/>
            <person name="Kawkins C."/>
            <person name="Kim C.-K."/>
            <person name="Kim J.S."/>
            <person name="Ahn B.O."/>
            <person name="Rhee S.Y."/>
            <person name="Sohng J.K."/>
        </authorList>
    </citation>
    <scope>NUCLEOTIDE SEQUENCE</scope>
    <source>
        <tissue evidence="2">Leaf</tissue>
    </source>
</reference>
<feature type="transmembrane region" description="Helical" evidence="1">
    <location>
        <begin position="54"/>
        <end position="76"/>
    </location>
</feature>
<gene>
    <name evidence="2" type="ORF">G2W53_037123</name>
</gene>